<organism evidence="16 17">
    <name type="scientific">Metschnikowia aff. pulcherrima</name>
    <dbReference type="NCBI Taxonomy" id="2163413"/>
    <lineage>
        <taxon>Eukaryota</taxon>
        <taxon>Fungi</taxon>
        <taxon>Dikarya</taxon>
        <taxon>Ascomycota</taxon>
        <taxon>Saccharomycotina</taxon>
        <taxon>Pichiomycetes</taxon>
        <taxon>Metschnikowiaceae</taxon>
        <taxon>Metschnikowia</taxon>
    </lineage>
</organism>
<evidence type="ECO:0000256" key="7">
    <source>
        <dbReference type="ARBA" id="ARBA00022741"/>
    </source>
</evidence>
<dbReference type="InterPro" id="IPR008271">
    <property type="entry name" value="Ser/Thr_kinase_AS"/>
</dbReference>
<dbReference type="GO" id="GO:0004674">
    <property type="term" value="F:protein serine/threonine kinase activity"/>
    <property type="evidence" value="ECO:0007669"/>
    <property type="project" value="UniProtKB-KW"/>
</dbReference>
<evidence type="ECO:0000259" key="15">
    <source>
        <dbReference type="PROSITE" id="PS50011"/>
    </source>
</evidence>
<evidence type="ECO:0000256" key="4">
    <source>
        <dbReference type="ARBA" id="ARBA00022527"/>
    </source>
</evidence>
<evidence type="ECO:0000256" key="10">
    <source>
        <dbReference type="ARBA" id="ARBA00023054"/>
    </source>
</evidence>
<evidence type="ECO:0000256" key="13">
    <source>
        <dbReference type="PROSITE-ProRule" id="PRU10141"/>
    </source>
</evidence>
<gene>
    <name evidence="16" type="primary">MPUL0C07960</name>
    <name evidence="16" type="ORF">METSCH_C07960</name>
</gene>
<feature type="compositionally biased region" description="Basic and acidic residues" evidence="14">
    <location>
        <begin position="966"/>
        <end position="980"/>
    </location>
</feature>
<keyword evidence="4" id="KW-0723">Serine/threonine-protein kinase</keyword>
<reference evidence="17" key="1">
    <citation type="submission" date="2019-03" db="EMBL/GenBank/DDBJ databases">
        <title>Snf2 controls pulcherriminic acid biosynthesis and connects pigmentation and antifungal activity of the yeast Metschnikowia pulcherrima.</title>
        <authorList>
            <person name="Gore-Lloyd D."/>
            <person name="Sumann I."/>
            <person name="Brachmann A.O."/>
            <person name="Schneeberger K."/>
            <person name="Ortiz-Merino R.A."/>
            <person name="Moreno-Beltran M."/>
            <person name="Schlaefli M."/>
            <person name="Kirner P."/>
            <person name="Santos Kron A."/>
            <person name="Wolfe K.H."/>
            <person name="Piel J."/>
            <person name="Ahrens C.H."/>
            <person name="Henk D."/>
            <person name="Freimoser F.M."/>
        </authorList>
    </citation>
    <scope>NUCLEOTIDE SEQUENCE [LARGE SCALE GENOMIC DNA]</scope>
    <source>
        <strain evidence="17">APC 1.2</strain>
    </source>
</reference>
<evidence type="ECO:0000313" key="17">
    <source>
        <dbReference type="Proteomes" id="UP000292447"/>
    </source>
</evidence>
<evidence type="ECO:0000256" key="11">
    <source>
        <dbReference type="ARBA" id="ARBA00047899"/>
    </source>
</evidence>
<feature type="region of interest" description="Disordered" evidence="14">
    <location>
        <begin position="493"/>
        <end position="513"/>
    </location>
</feature>
<dbReference type="GO" id="GO:0005940">
    <property type="term" value="C:septin ring"/>
    <property type="evidence" value="ECO:0007669"/>
    <property type="project" value="UniProtKB-ARBA"/>
</dbReference>
<dbReference type="PROSITE" id="PS00107">
    <property type="entry name" value="PROTEIN_KINASE_ATP"/>
    <property type="match status" value="1"/>
</dbReference>
<evidence type="ECO:0000256" key="3">
    <source>
        <dbReference type="ARBA" id="ARBA00012513"/>
    </source>
</evidence>
<dbReference type="InterPro" id="IPR011009">
    <property type="entry name" value="Kinase-like_dom_sf"/>
</dbReference>
<evidence type="ECO:0000256" key="14">
    <source>
        <dbReference type="SAM" id="MobiDB-lite"/>
    </source>
</evidence>
<dbReference type="SUPFAM" id="SSF56112">
    <property type="entry name" value="Protein kinase-like (PK-like)"/>
    <property type="match status" value="1"/>
</dbReference>
<dbReference type="PROSITE" id="PS00108">
    <property type="entry name" value="PROTEIN_KINASE_ST"/>
    <property type="match status" value="1"/>
</dbReference>
<keyword evidence="6" id="KW-0808">Transferase</keyword>
<dbReference type="PANTHER" id="PTHR24346:SF110">
    <property type="entry name" value="NON-SPECIFIC SERINE_THREONINE PROTEIN KINASE"/>
    <property type="match status" value="1"/>
</dbReference>
<dbReference type="EMBL" id="CP034458">
    <property type="protein sequence ID" value="QBM88815.1"/>
    <property type="molecule type" value="Genomic_DNA"/>
</dbReference>
<dbReference type="EC" id="2.7.11.1" evidence="3"/>
<comment type="catalytic activity">
    <reaction evidence="11">
        <text>L-threonyl-[protein] + ATP = O-phospho-L-threonyl-[protein] + ADP + H(+)</text>
        <dbReference type="Rhea" id="RHEA:46608"/>
        <dbReference type="Rhea" id="RHEA-COMP:11060"/>
        <dbReference type="Rhea" id="RHEA-COMP:11605"/>
        <dbReference type="ChEBI" id="CHEBI:15378"/>
        <dbReference type="ChEBI" id="CHEBI:30013"/>
        <dbReference type="ChEBI" id="CHEBI:30616"/>
        <dbReference type="ChEBI" id="CHEBI:61977"/>
        <dbReference type="ChEBI" id="CHEBI:456216"/>
        <dbReference type="EC" id="2.7.11.1"/>
    </reaction>
</comment>
<dbReference type="InterPro" id="IPR000719">
    <property type="entry name" value="Prot_kinase_dom"/>
</dbReference>
<evidence type="ECO:0000256" key="1">
    <source>
        <dbReference type="ARBA" id="ARBA00004266"/>
    </source>
</evidence>
<feature type="compositionally biased region" description="Low complexity" evidence="14">
    <location>
        <begin position="981"/>
        <end position="990"/>
    </location>
</feature>
<feature type="region of interest" description="Disordered" evidence="14">
    <location>
        <begin position="559"/>
        <end position="583"/>
    </location>
</feature>
<dbReference type="Gene3D" id="1.10.510.10">
    <property type="entry name" value="Transferase(Phosphotransferase) domain 1"/>
    <property type="match status" value="1"/>
</dbReference>
<feature type="compositionally biased region" description="Polar residues" evidence="14">
    <location>
        <begin position="1033"/>
        <end position="1046"/>
    </location>
</feature>
<feature type="compositionally biased region" description="Polar residues" evidence="14">
    <location>
        <begin position="1148"/>
        <end position="1159"/>
    </location>
</feature>
<dbReference type="GO" id="GO:0005935">
    <property type="term" value="C:cellular bud neck"/>
    <property type="evidence" value="ECO:0007669"/>
    <property type="project" value="UniProtKB-SubCell"/>
</dbReference>
<comment type="subcellular location">
    <subcellularLocation>
        <location evidence="1">Bud neck</location>
    </subcellularLocation>
</comment>
<feature type="domain" description="Protein kinase" evidence="15">
    <location>
        <begin position="59"/>
        <end position="322"/>
    </location>
</feature>
<dbReference type="InterPro" id="IPR031850">
    <property type="entry name" value="Fungal_KA1_dom"/>
</dbReference>
<dbReference type="PROSITE" id="PS50011">
    <property type="entry name" value="PROTEIN_KINASE_DOM"/>
    <property type="match status" value="1"/>
</dbReference>
<feature type="region of interest" description="Disordered" evidence="14">
    <location>
        <begin position="1033"/>
        <end position="1111"/>
    </location>
</feature>
<keyword evidence="17" id="KW-1185">Reference proteome</keyword>
<keyword evidence="7 13" id="KW-0547">Nucleotide-binding</keyword>
<dbReference type="GO" id="GO:0030447">
    <property type="term" value="P:filamentous growth"/>
    <property type="evidence" value="ECO:0007669"/>
    <property type="project" value="UniProtKB-ARBA"/>
</dbReference>
<dbReference type="SMART" id="SM00220">
    <property type="entry name" value="S_TKc"/>
    <property type="match status" value="1"/>
</dbReference>
<sequence>MATVVQHTSANILDTTSLPTNVDKVVESVTYATKRLSQISTNTNSSAKKRRAQNKIGPWKLGRTLGRGSTGRVRLAKNVHTGKLAAVKIVPKLNFKKLENPKYKNHDATRLPYGIEREIIIMKLISHPNIMGLYDVWENKNDLYLILEYIEGGELFDYLIKRGKLLEYEAISYFKQIIRGIGYLHEFNICHRDLKPENLLLDFNKNIKIADFGMAALEIDKKLLETSCGSPHYASPEIVAGKNYHGAPSDIWSCGIILFALLTGHLPFDDENIRKLLMKVQNGKFIMPKDISSEAKDLILRMLQVNPRDRISIEHILAHPLMKKYPDPPAAGVDDRLLSPSSIKPLASQNEIDQEILRNLCILFHNCPEEQVSRRLLSPIKNPEKMFYYLLMKYRDTHSFNSSTTNYIDDDSDLTASESKHTLPKSTSATRSIKSPPRSGSSGSVQSRRKALGNITNSSFTASNSAKKITTRKNTVISRTTSTATLIARSSRTSLSNQIHAVKSKEPKPITRKLTPGFLDVPAEEEQKANKENLQQGETMMNFQKICLDLLGSDAKARSSSNLQTETRRSMVSQSSTNKLPTLDDHLSKVSLNATSVNALGLESRRQRPHETEKEAVGSIKYQRATLNQTLFAKDLLEEKKRQSKLLSEKLKEASQKISQINSSRNVSLPAPTSSLDPRVGLNALSRARTLNSQARPGSLGSVKNTRVLQKLGINFTPPSSSSATMSRSSSVIKTSTSRNLAGYLQDDRAEVPVKEDEFSIGKAEPLVLARNASALTKSGTIQSVPRSMLNVISEKSPDPARSEPRRDVLGEVYSTKEHRKSLIPQPRFSRISFNGLLQAEPDSADAMILQNTLSSGTVKKNARKSLSTKSGHGRIVKSSSKEFPGLGLRLTDTNSKTSLYRDSLEGERNFVSLASVDFSDSVHGSTLEKNAVSMDDSVMSEGLTMSEDFNLTDKLIDMNQNFDPEANRDETGSQDRRSSTSEYSSHLTSNGAVEKSLPAPPEDRNTASKDTLVGDDITKSINSMYKSYETLYQPNQSRATGNRLTNMEPHESCKSSFSASGVDANILDSSTLDEQSRYHESSREDASNGKSRLSEAHKSGSASNNVAADEVATLCTPRRQNSEISMKKSRASTQIFSSMDVHARINSGETEPSRQNTMKSKRKSNHSIALQEQQKLVIQEPVAEPAGTLNTKPQRTPTVVKRFSLRPKREAPKAPGCNDKSKGHNRFSNITVASNDKTFDAPSSPKQSGAGWFKRFFLSLTGNASREETDEDPEKRTSGRNVQIIDTSLQSLELMRIIKNQIMLKQIEGSVANVDIDEEFALISGVIPSRYVRGRKLQFRIEIIDLINSSSLHLLRLKGSKSGFRNLVHVVSFVIKQEEMATNVRRSAAYNFVGERTS</sequence>
<proteinExistence type="inferred from homology"/>
<feature type="compositionally biased region" description="Polar residues" evidence="14">
    <location>
        <begin position="559"/>
        <end position="580"/>
    </location>
</feature>
<dbReference type="CDD" id="cd14081">
    <property type="entry name" value="STKc_BRSK1_2"/>
    <property type="match status" value="1"/>
</dbReference>
<evidence type="ECO:0000256" key="5">
    <source>
        <dbReference type="ARBA" id="ARBA00022553"/>
    </source>
</evidence>
<dbReference type="Pfam" id="PF00069">
    <property type="entry name" value="Pkinase"/>
    <property type="match status" value="1"/>
</dbReference>
<protein>
    <recommendedName>
        <fullName evidence="3">non-specific serine/threonine protein kinase</fullName>
        <ecNumber evidence="3">2.7.11.1</ecNumber>
    </recommendedName>
</protein>
<evidence type="ECO:0000313" key="16">
    <source>
        <dbReference type="EMBL" id="QBM88815.1"/>
    </source>
</evidence>
<dbReference type="InterPro" id="IPR017441">
    <property type="entry name" value="Protein_kinase_ATP_BS"/>
</dbReference>
<dbReference type="Pfam" id="PF16797">
    <property type="entry name" value="Fungal_KA1"/>
    <property type="match status" value="1"/>
</dbReference>
<feature type="compositionally biased region" description="Basic and acidic residues" evidence="14">
    <location>
        <begin position="1075"/>
        <end position="1099"/>
    </location>
</feature>
<name>A0A4P6XQ44_9ASCO</name>
<dbReference type="Proteomes" id="UP000292447">
    <property type="component" value="Chromosome III"/>
</dbReference>
<keyword evidence="5" id="KW-0597">Phosphoprotein</keyword>
<feature type="compositionally biased region" description="Low complexity" evidence="14">
    <location>
        <begin position="431"/>
        <end position="446"/>
    </location>
</feature>
<evidence type="ECO:0000256" key="8">
    <source>
        <dbReference type="ARBA" id="ARBA00022777"/>
    </source>
</evidence>
<comment type="similarity">
    <text evidence="2">Belongs to the protein kinase superfamily. CAMK Ser/Thr protein kinase family. NIM1 subfamily.</text>
</comment>
<dbReference type="FunFam" id="1.10.510.10:FF:000394">
    <property type="entry name" value="Serine/threonine-protein kinase HSL1"/>
    <property type="match status" value="1"/>
</dbReference>
<feature type="binding site" evidence="13">
    <location>
        <position position="88"/>
    </location>
    <ligand>
        <name>ATP</name>
        <dbReference type="ChEBI" id="CHEBI:30616"/>
    </ligand>
</feature>
<evidence type="ECO:0000256" key="12">
    <source>
        <dbReference type="ARBA" id="ARBA00048679"/>
    </source>
</evidence>
<keyword evidence="10" id="KW-0175">Coiled coil</keyword>
<feature type="region of interest" description="Disordered" evidence="14">
    <location>
        <begin position="1208"/>
        <end position="1227"/>
    </location>
</feature>
<dbReference type="GO" id="GO:0060258">
    <property type="term" value="P:negative regulation of filamentous growth"/>
    <property type="evidence" value="ECO:0007669"/>
    <property type="project" value="UniProtKB-ARBA"/>
</dbReference>
<dbReference type="GO" id="GO:0005524">
    <property type="term" value="F:ATP binding"/>
    <property type="evidence" value="ECO:0007669"/>
    <property type="project" value="UniProtKB-UniRule"/>
</dbReference>
<keyword evidence="9 13" id="KW-0067">ATP-binding</keyword>
<feature type="region of interest" description="Disordered" evidence="14">
    <location>
        <begin position="963"/>
        <end position="1015"/>
    </location>
</feature>
<accession>A0A4P6XQ44</accession>
<dbReference type="GO" id="GO:0035556">
    <property type="term" value="P:intracellular signal transduction"/>
    <property type="evidence" value="ECO:0007669"/>
    <property type="project" value="TreeGrafter"/>
</dbReference>
<keyword evidence="8 16" id="KW-0418">Kinase</keyword>
<evidence type="ECO:0000256" key="9">
    <source>
        <dbReference type="ARBA" id="ARBA00022840"/>
    </source>
</evidence>
<dbReference type="PANTHER" id="PTHR24346">
    <property type="entry name" value="MAP/MICROTUBULE AFFINITY-REGULATING KINASE"/>
    <property type="match status" value="1"/>
</dbReference>
<dbReference type="STRING" id="2163413.A0A4P6XQ44"/>
<evidence type="ECO:0000256" key="6">
    <source>
        <dbReference type="ARBA" id="ARBA00022679"/>
    </source>
</evidence>
<evidence type="ECO:0000256" key="2">
    <source>
        <dbReference type="ARBA" id="ARBA00010791"/>
    </source>
</evidence>
<feature type="region of interest" description="Disordered" evidence="14">
    <location>
        <begin position="407"/>
        <end position="457"/>
    </location>
</feature>
<comment type="catalytic activity">
    <reaction evidence="12">
        <text>L-seryl-[protein] + ATP = O-phospho-L-seryl-[protein] + ADP + H(+)</text>
        <dbReference type="Rhea" id="RHEA:17989"/>
        <dbReference type="Rhea" id="RHEA-COMP:9863"/>
        <dbReference type="Rhea" id="RHEA-COMP:11604"/>
        <dbReference type="ChEBI" id="CHEBI:15378"/>
        <dbReference type="ChEBI" id="CHEBI:29999"/>
        <dbReference type="ChEBI" id="CHEBI:30616"/>
        <dbReference type="ChEBI" id="CHEBI:83421"/>
        <dbReference type="ChEBI" id="CHEBI:456216"/>
        <dbReference type="EC" id="2.7.11.1"/>
    </reaction>
</comment>
<feature type="region of interest" description="Disordered" evidence="14">
    <location>
        <begin position="1147"/>
        <end position="1167"/>
    </location>
</feature>
<dbReference type="GO" id="GO:0001558">
    <property type="term" value="P:regulation of cell growth"/>
    <property type="evidence" value="ECO:0007669"/>
    <property type="project" value="UniProtKB-ARBA"/>
</dbReference>